<dbReference type="Proteomes" id="UP000774617">
    <property type="component" value="Unassembled WGS sequence"/>
</dbReference>
<comment type="function">
    <text evidence="9">Component of the Mediator complex, a coactivator involved in the regulated transcription of nearly all RNA polymerase II-dependent genes. Mediator functions as a bridge to convey information from gene-specific regulatory proteins to the basal RNA polymerase II transcription machinery. Mediator is recruited to promoters by direct interactions with regulatory proteins and serves as a scaffold for the assembly of a functional preinitiation complex with RNA polymerase II and the general transcription factors.</text>
</comment>
<keyword evidence="7 9" id="KW-0539">Nucleus</keyword>
<keyword evidence="5 9" id="KW-0010">Activator</keyword>
<evidence type="ECO:0000256" key="3">
    <source>
        <dbReference type="ARBA" id="ARBA00020628"/>
    </source>
</evidence>
<organism evidence="11 12">
    <name type="scientific">Macrophomina phaseolina</name>
    <dbReference type="NCBI Taxonomy" id="35725"/>
    <lineage>
        <taxon>Eukaryota</taxon>
        <taxon>Fungi</taxon>
        <taxon>Dikarya</taxon>
        <taxon>Ascomycota</taxon>
        <taxon>Pezizomycotina</taxon>
        <taxon>Dothideomycetes</taxon>
        <taxon>Dothideomycetes incertae sedis</taxon>
        <taxon>Botryosphaeriales</taxon>
        <taxon>Botryosphaeriaceae</taxon>
        <taxon>Macrophomina</taxon>
    </lineage>
</organism>
<keyword evidence="4 9" id="KW-0805">Transcription regulation</keyword>
<reference evidence="11 12" key="1">
    <citation type="journal article" date="2021" name="Nat. Commun.">
        <title>Genetic determinants of endophytism in the Arabidopsis root mycobiome.</title>
        <authorList>
            <person name="Mesny F."/>
            <person name="Miyauchi S."/>
            <person name="Thiergart T."/>
            <person name="Pickel B."/>
            <person name="Atanasova L."/>
            <person name="Karlsson M."/>
            <person name="Huettel B."/>
            <person name="Barry K.W."/>
            <person name="Haridas S."/>
            <person name="Chen C."/>
            <person name="Bauer D."/>
            <person name="Andreopoulos W."/>
            <person name="Pangilinan J."/>
            <person name="LaButti K."/>
            <person name="Riley R."/>
            <person name="Lipzen A."/>
            <person name="Clum A."/>
            <person name="Drula E."/>
            <person name="Henrissat B."/>
            <person name="Kohler A."/>
            <person name="Grigoriev I.V."/>
            <person name="Martin F.M."/>
            <person name="Hacquard S."/>
        </authorList>
    </citation>
    <scope>NUCLEOTIDE SEQUENCE [LARGE SCALE GENOMIC DNA]</scope>
    <source>
        <strain evidence="11 12">MPI-SDFR-AT-0080</strain>
    </source>
</reference>
<accession>A0ABQ8GPE4</accession>
<comment type="subcellular location">
    <subcellularLocation>
        <location evidence="1 9">Nucleus</location>
    </subcellularLocation>
</comment>
<feature type="compositionally biased region" description="Polar residues" evidence="10">
    <location>
        <begin position="105"/>
        <end position="114"/>
    </location>
</feature>
<evidence type="ECO:0000256" key="10">
    <source>
        <dbReference type="SAM" id="MobiDB-lite"/>
    </source>
</evidence>
<evidence type="ECO:0000313" key="11">
    <source>
        <dbReference type="EMBL" id="KAH7061447.1"/>
    </source>
</evidence>
<evidence type="ECO:0000313" key="12">
    <source>
        <dbReference type="Proteomes" id="UP000774617"/>
    </source>
</evidence>
<evidence type="ECO:0000256" key="7">
    <source>
        <dbReference type="ARBA" id="ARBA00023242"/>
    </source>
</evidence>
<dbReference type="Pfam" id="PF08689">
    <property type="entry name" value="Med5"/>
    <property type="match status" value="1"/>
</dbReference>
<evidence type="ECO:0000256" key="9">
    <source>
        <dbReference type="RuleBase" id="RU364142"/>
    </source>
</evidence>
<evidence type="ECO:0000256" key="2">
    <source>
        <dbReference type="ARBA" id="ARBA00008782"/>
    </source>
</evidence>
<evidence type="ECO:0000256" key="8">
    <source>
        <dbReference type="ARBA" id="ARBA00031256"/>
    </source>
</evidence>
<evidence type="ECO:0000256" key="5">
    <source>
        <dbReference type="ARBA" id="ARBA00023159"/>
    </source>
</evidence>
<protein>
    <recommendedName>
        <fullName evidence="3 9">Mediator of RNA polymerase II transcription subunit 5</fullName>
    </recommendedName>
    <alternativeName>
        <fullName evidence="8 9">Mediator complex subunit 5</fullName>
    </alternativeName>
</protein>
<keyword evidence="6 9" id="KW-0804">Transcription</keyword>
<keyword evidence="12" id="KW-1185">Reference proteome</keyword>
<feature type="region of interest" description="Disordered" evidence="10">
    <location>
        <begin position="1"/>
        <end position="34"/>
    </location>
</feature>
<feature type="region of interest" description="Disordered" evidence="10">
    <location>
        <begin position="91"/>
        <end position="114"/>
    </location>
</feature>
<evidence type="ECO:0000256" key="6">
    <source>
        <dbReference type="ARBA" id="ARBA00023163"/>
    </source>
</evidence>
<dbReference type="PANTHER" id="PTHR35784:SF1">
    <property type="entry name" value="MEDIATOR OF RNA POLYMERASE II TRANSCRIPTION SUBUNIT 5"/>
    <property type="match status" value="1"/>
</dbReference>
<gene>
    <name evidence="9" type="primary">MED5</name>
    <name evidence="11" type="ORF">B0J12DRAFT_695592</name>
</gene>
<sequence>MAFPGPSNGLPQASSSRGGLFPATPSSADAPRQSMIGDSQFDIFEWHPAYQSCQRYFLDHAQHDGSVQAVAALINICLPFQWSSSPVVSSSGLAPPGTGPGSYPASWSRQNPTPHATRPGVPVWVSLVPYIRRLIVTGFDKEGILHGFFGDEWRKGVGPVQECERRNYLFAAKSVGWAKVKYQYDISPHETVPFMKPLQNVQLEEIEAAEKTWSEWLAMEDWMDGISKAFVRQRLSLRDAAAARTLLRARGSTRHIGSPAIMRRTLMMVGGPKHVIVLTKLWCRAPAPWPSSPNKRAFCLSPAHTNAQPDPRTHSVRPYLKTERSYQMATWTHFVDRCLQNRLSADKLEKLAIQLNKRIPRDEAQLAEALLRPRSRATACLDPLIPVYLERLLVLNFLDPPEVLHALFRYSRDYATGAEHHGSPKKQQPQQWHITPELEELVFARLSKAFVTNERPKSIVEVQKTLAILSRWMNVLNSSQTAESVIHSLADGSQAQRAQTLVGLGMLVIAAMEHPKVAGVIEAAMPKGLRKSISESLTFFVPHLSQASLQWGERLGMLQKQYSLTTDHASNGMHDGPGSHGLDVSVLQLETVMDLPIINSRAGLYVFINSLLVARPLTDDNMILNYLHARYKVDFQSMAVDLITASFDVLAANATYRSESNETIFNFRSFLVNKVPTLVAILAGSMFPTTTPELCITQALNRIDRNAFPSFSQTFDMAPVNSLLSDVRQDFLVACALHQLIPESSIERLLGETPMSSVPIGGKYVKENLVAQCSTNFERVEELLNEIEGMDGNAERPDESQIIRNLCSTRETMSLKTICNTLSRKPRSLDVVLQYTSPASILQPLCQLLDSWKNDEDQSEYQPVYDEFGSVLLLVQALLFRHDLKASDLGLEDGSFVVQLIERGHQSLGTDELTEDQNKYLAGWLRGLYDPEGISDELLSSCKPQDFYLLVPTIFSQTIFACSADVLPLDTVKAGLEFLLETFLLPSLVGAVMWITSHALEQNSHDLDITMQILARLIRPASISGEAQAMHGTIVSMVSRRLERCLKSIQHREPSRTDISPLLEALRSYHDYERTPWSSSAELEPWMSNPGASFRSAIKFTMQHLTNWNSTADLNPTPPAYTHRQVFSALQIVGAQKVLRAILEELRNQTVAGTGAVALDIALNIICAPTHINSCTPVSWLNSHAPIHTPSRNGSLNLREMLKHEIDDPAPLMQSDPGLAEAAIRLHRRVEAQLAEAAAAGVHLPTAGTAADAAALNGNLMQGIEMGDVHMDISVSGAGDVTATSGGGADANTSTAGLDQSALDVTAGLGGGADGTTTDLDALGLGGDGSMDGILDAAGAGTADDDVFSGLMGFDDDLNF</sequence>
<dbReference type="InterPro" id="IPR014801">
    <property type="entry name" value="Mediator_Med5_fun"/>
</dbReference>
<proteinExistence type="inferred from homology"/>
<dbReference type="EMBL" id="JAGTJR010000004">
    <property type="protein sequence ID" value="KAH7061447.1"/>
    <property type="molecule type" value="Genomic_DNA"/>
</dbReference>
<comment type="subunit">
    <text evidence="9">Component of the Mediator complex.</text>
</comment>
<evidence type="ECO:0000256" key="1">
    <source>
        <dbReference type="ARBA" id="ARBA00004123"/>
    </source>
</evidence>
<dbReference type="PANTHER" id="PTHR35784">
    <property type="entry name" value="MEDIATOR OF RNA POLYMERASE II TRANSCRIPTION SUBUNIT 5"/>
    <property type="match status" value="1"/>
</dbReference>
<evidence type="ECO:0000256" key="4">
    <source>
        <dbReference type="ARBA" id="ARBA00023015"/>
    </source>
</evidence>
<name>A0ABQ8GPE4_9PEZI</name>
<comment type="similarity">
    <text evidence="2 9">Belongs to the Mediator complex subunit 5 family.</text>
</comment>
<comment type="caution">
    <text evidence="11">The sequence shown here is derived from an EMBL/GenBank/DDBJ whole genome shotgun (WGS) entry which is preliminary data.</text>
</comment>